<reference evidence="3" key="1">
    <citation type="submission" date="2022-10" db="EMBL/GenBank/DDBJ databases">
        <title>Genome assembly of Pristionchus species.</title>
        <authorList>
            <person name="Yoshida K."/>
            <person name="Sommer R.J."/>
        </authorList>
    </citation>
    <scope>NUCLEOTIDE SEQUENCE [LARGE SCALE GENOMIC DNA]</scope>
    <source>
        <strain evidence="3">RS5460</strain>
    </source>
</reference>
<feature type="non-terminal residue" evidence="2">
    <location>
        <position position="103"/>
    </location>
</feature>
<sequence length="103" mass="11129">AGQYDPIARVGIVVSNGGVEEDLGFLAEIVASREDVVVFCLHSIRLSQFEESVGEEDCRRADWQRTAPGSGSADNECDVGKRSIRVGESGDGSREHHRAADKL</sequence>
<evidence type="ECO:0000256" key="1">
    <source>
        <dbReference type="SAM" id="MobiDB-lite"/>
    </source>
</evidence>
<name>A0AAN5HZA2_9BILA</name>
<feature type="region of interest" description="Disordered" evidence="1">
    <location>
        <begin position="63"/>
        <end position="103"/>
    </location>
</feature>
<keyword evidence="3" id="KW-1185">Reference proteome</keyword>
<accession>A0AAN5HZA2</accession>
<dbReference type="EMBL" id="BTRK01000004">
    <property type="protein sequence ID" value="GMR46230.1"/>
    <property type="molecule type" value="Genomic_DNA"/>
</dbReference>
<proteinExistence type="predicted"/>
<feature type="non-terminal residue" evidence="2">
    <location>
        <position position="1"/>
    </location>
</feature>
<gene>
    <name evidence="2" type="ORF">PMAYCL1PPCAC_16425</name>
</gene>
<feature type="compositionally biased region" description="Basic and acidic residues" evidence="1">
    <location>
        <begin position="91"/>
        <end position="103"/>
    </location>
</feature>
<organism evidence="2 3">
    <name type="scientific">Pristionchus mayeri</name>
    <dbReference type="NCBI Taxonomy" id="1317129"/>
    <lineage>
        <taxon>Eukaryota</taxon>
        <taxon>Metazoa</taxon>
        <taxon>Ecdysozoa</taxon>
        <taxon>Nematoda</taxon>
        <taxon>Chromadorea</taxon>
        <taxon>Rhabditida</taxon>
        <taxon>Rhabditina</taxon>
        <taxon>Diplogasteromorpha</taxon>
        <taxon>Diplogasteroidea</taxon>
        <taxon>Neodiplogasteridae</taxon>
        <taxon>Pristionchus</taxon>
    </lineage>
</organism>
<comment type="caution">
    <text evidence="2">The sequence shown here is derived from an EMBL/GenBank/DDBJ whole genome shotgun (WGS) entry which is preliminary data.</text>
</comment>
<protein>
    <submittedName>
        <fullName evidence="2">Uncharacterized protein</fullName>
    </submittedName>
</protein>
<evidence type="ECO:0000313" key="2">
    <source>
        <dbReference type="EMBL" id="GMR46230.1"/>
    </source>
</evidence>
<dbReference type="Proteomes" id="UP001328107">
    <property type="component" value="Unassembled WGS sequence"/>
</dbReference>
<evidence type="ECO:0000313" key="3">
    <source>
        <dbReference type="Proteomes" id="UP001328107"/>
    </source>
</evidence>
<dbReference type="AlphaFoldDB" id="A0AAN5HZA2"/>